<dbReference type="RefSeq" id="WP_044242939.1">
    <property type="nucleotide sequence ID" value="NZ_ASRX01000027.1"/>
</dbReference>
<dbReference type="GO" id="GO:0005737">
    <property type="term" value="C:cytoplasm"/>
    <property type="evidence" value="ECO:0007669"/>
    <property type="project" value="TreeGrafter"/>
</dbReference>
<dbReference type="AlphaFoldDB" id="A0A017T764"/>
<dbReference type="PANTHER" id="PTHR13363:SF5">
    <property type="entry name" value="E3 UBIQUITIN-PROTEIN LIGASE RNF123"/>
    <property type="match status" value="1"/>
</dbReference>
<proteinExistence type="predicted"/>
<dbReference type="GO" id="GO:0051603">
    <property type="term" value="P:proteolysis involved in protein catabolic process"/>
    <property type="evidence" value="ECO:0007669"/>
    <property type="project" value="TreeGrafter"/>
</dbReference>
<dbReference type="eggNOG" id="ENOG5030JBZ">
    <property type="taxonomic scope" value="Bacteria"/>
</dbReference>
<accession>A0A017T764</accession>
<dbReference type="InterPro" id="IPR013320">
    <property type="entry name" value="ConA-like_dom_sf"/>
</dbReference>
<dbReference type="OrthoDB" id="5449044at2"/>
<comment type="caution">
    <text evidence="6">The sequence shown here is derived from an EMBL/GenBank/DDBJ whole genome shotgun (WGS) entry which is preliminary data.</text>
</comment>
<evidence type="ECO:0000256" key="1">
    <source>
        <dbReference type="ARBA" id="ARBA00022723"/>
    </source>
</evidence>
<keyword evidence="3" id="KW-0862">Zinc</keyword>
<dbReference type="InterPro" id="IPR043136">
    <property type="entry name" value="B30.2/SPRY_sf"/>
</dbReference>
<dbReference type="GO" id="GO:0004842">
    <property type="term" value="F:ubiquitin-protein transferase activity"/>
    <property type="evidence" value="ECO:0007669"/>
    <property type="project" value="InterPro"/>
</dbReference>
<dbReference type="PANTHER" id="PTHR13363">
    <property type="entry name" value="RING FINGER AND SRY DOMAIN-CONTAINING"/>
    <property type="match status" value="1"/>
</dbReference>
<evidence type="ECO:0000259" key="5">
    <source>
        <dbReference type="PROSITE" id="PS50188"/>
    </source>
</evidence>
<dbReference type="InterPro" id="IPR045129">
    <property type="entry name" value="RNF123/RKP/RSPRY1"/>
</dbReference>
<evidence type="ECO:0000256" key="4">
    <source>
        <dbReference type="SAM" id="SignalP"/>
    </source>
</evidence>
<keyword evidence="4" id="KW-0732">Signal</keyword>
<keyword evidence="7" id="KW-1185">Reference proteome</keyword>
<evidence type="ECO:0000313" key="7">
    <source>
        <dbReference type="Proteomes" id="UP000019678"/>
    </source>
</evidence>
<feature type="domain" description="B30.2/SPRY" evidence="5">
    <location>
        <begin position="32"/>
        <end position="226"/>
    </location>
</feature>
<dbReference type="InterPro" id="IPR001870">
    <property type="entry name" value="B30.2/SPRY"/>
</dbReference>
<feature type="chain" id="PRO_5001496945" description="B30.2/SPRY domain-containing protein" evidence="4">
    <location>
        <begin position="26"/>
        <end position="413"/>
    </location>
</feature>
<dbReference type="PROSITE" id="PS50188">
    <property type="entry name" value="B302_SPRY"/>
    <property type="match status" value="1"/>
</dbReference>
<dbReference type="Proteomes" id="UP000019678">
    <property type="component" value="Unassembled WGS sequence"/>
</dbReference>
<dbReference type="GO" id="GO:0008270">
    <property type="term" value="F:zinc ion binding"/>
    <property type="evidence" value="ECO:0007669"/>
    <property type="project" value="UniProtKB-KW"/>
</dbReference>
<dbReference type="STRING" id="1192034.CAP_3634"/>
<dbReference type="SUPFAM" id="SSF49899">
    <property type="entry name" value="Concanavalin A-like lectins/glucanases"/>
    <property type="match status" value="1"/>
</dbReference>
<evidence type="ECO:0000256" key="3">
    <source>
        <dbReference type="ARBA" id="ARBA00022833"/>
    </source>
</evidence>
<dbReference type="InterPro" id="IPR003877">
    <property type="entry name" value="SPRY_dom"/>
</dbReference>
<dbReference type="SMART" id="SM00449">
    <property type="entry name" value="SPRY"/>
    <property type="match status" value="1"/>
</dbReference>
<organism evidence="6 7">
    <name type="scientific">Chondromyces apiculatus DSM 436</name>
    <dbReference type="NCBI Taxonomy" id="1192034"/>
    <lineage>
        <taxon>Bacteria</taxon>
        <taxon>Pseudomonadati</taxon>
        <taxon>Myxococcota</taxon>
        <taxon>Polyangia</taxon>
        <taxon>Polyangiales</taxon>
        <taxon>Polyangiaceae</taxon>
        <taxon>Chondromyces</taxon>
    </lineage>
</organism>
<sequence length="413" mass="41732">MPTRTTLLAALVSTASLLGCGTVVIIEPGADDDDDTVEPLPDVPGPPLGDCTMALSTEYSFGLSLEIAGDGLTASCLNDSYGVAHGNASHVGGRWYFEVSIDSMSDEGIWWAQNLGVGTAEVLYNTGVTGGMGAFLNTTGSLADPFSTPNFSGAPYGPGDVVGVAADLDAGRVFFRKNGGWMNGANPAAGNGGVEIMVLPGSGSYYPAIGLSTGDVATFNFGATDFAYPPPEGFAPFGSGIETDASGACIDPGPEGIPATPAPMEAICATGDFTSYASGASGAEELHIVGIYTPGGGEGGQVDVHVERQGATALVLSTYDAAKFRVTTAPGATVTRILLSSYAPSTVTAPPGVPVDSYVYEVNGQALGFASRWPNDTGGGDTQELVAAAESETGLPMSSFSGCYGGDVFTLTD</sequence>
<feature type="signal peptide" evidence="4">
    <location>
        <begin position="1"/>
        <end position="25"/>
    </location>
</feature>
<protein>
    <recommendedName>
        <fullName evidence="5">B30.2/SPRY domain-containing protein</fullName>
    </recommendedName>
</protein>
<evidence type="ECO:0000313" key="6">
    <source>
        <dbReference type="EMBL" id="EYF05044.1"/>
    </source>
</evidence>
<dbReference type="EMBL" id="ASRX01000027">
    <property type="protein sequence ID" value="EYF05044.1"/>
    <property type="molecule type" value="Genomic_DNA"/>
</dbReference>
<name>A0A017T764_9BACT</name>
<reference evidence="6 7" key="1">
    <citation type="submission" date="2013-05" db="EMBL/GenBank/DDBJ databases">
        <title>Genome assembly of Chondromyces apiculatus DSM 436.</title>
        <authorList>
            <person name="Sharma G."/>
            <person name="Khatri I."/>
            <person name="Kaur C."/>
            <person name="Mayilraj S."/>
            <person name="Subramanian S."/>
        </authorList>
    </citation>
    <scope>NUCLEOTIDE SEQUENCE [LARGE SCALE GENOMIC DNA]</scope>
    <source>
        <strain evidence="6 7">DSM 436</strain>
    </source>
</reference>
<dbReference type="Pfam" id="PF00622">
    <property type="entry name" value="SPRY"/>
    <property type="match status" value="1"/>
</dbReference>
<evidence type="ECO:0000256" key="2">
    <source>
        <dbReference type="ARBA" id="ARBA00022771"/>
    </source>
</evidence>
<keyword evidence="1" id="KW-0479">Metal-binding</keyword>
<dbReference type="PROSITE" id="PS51257">
    <property type="entry name" value="PROKAR_LIPOPROTEIN"/>
    <property type="match status" value="1"/>
</dbReference>
<gene>
    <name evidence="6" type="ORF">CAP_3634</name>
</gene>
<keyword evidence="2" id="KW-0863">Zinc-finger</keyword>
<dbReference type="Gene3D" id="2.60.120.920">
    <property type="match status" value="1"/>
</dbReference>